<dbReference type="GO" id="GO:0006631">
    <property type="term" value="P:fatty acid metabolic process"/>
    <property type="evidence" value="ECO:0007669"/>
    <property type="project" value="InterPro"/>
</dbReference>
<dbReference type="InterPro" id="IPR036291">
    <property type="entry name" value="NAD(P)-bd_dom_sf"/>
</dbReference>
<dbReference type="InterPro" id="IPR029045">
    <property type="entry name" value="ClpP/crotonase-like_dom_sf"/>
</dbReference>
<dbReference type="EC" id="4.2.1.17" evidence="2"/>
<dbReference type="PANTHER" id="PTHR23309">
    <property type="entry name" value="3-HYDROXYACYL-COA DEHYROGENASE"/>
    <property type="match status" value="1"/>
</dbReference>
<proteinExistence type="inferred from homology"/>
<feature type="domain" description="3-hydroxyacyl-CoA dehydrogenase NAD binding" evidence="9">
    <location>
        <begin position="435"/>
        <end position="505"/>
    </location>
</feature>
<keyword evidence="11" id="KW-1185">Reference proteome</keyword>
<reference evidence="10 11" key="1">
    <citation type="submission" date="2018-09" db="EMBL/GenBank/DDBJ databases">
        <title>Gemmobacter lutimaris sp. nov., a marine bacterium isolated from tidal flat.</title>
        <authorList>
            <person name="Lee D.W."/>
            <person name="Yoo Y."/>
            <person name="Kim J.-J."/>
            <person name="Kim B.S."/>
        </authorList>
    </citation>
    <scope>NUCLEOTIDE SEQUENCE [LARGE SCALE GENOMIC DNA]</scope>
    <source>
        <strain evidence="10 11">YJ-T1-11</strain>
    </source>
</reference>
<dbReference type="SUPFAM" id="SSF48179">
    <property type="entry name" value="6-phosphogluconate dehydrogenase C-terminal domain-like"/>
    <property type="match status" value="1"/>
</dbReference>
<dbReference type="GO" id="GO:0003857">
    <property type="term" value="F:(3S)-3-hydroxyacyl-CoA dehydrogenase (NAD+) activity"/>
    <property type="evidence" value="ECO:0007669"/>
    <property type="project" value="UniProtKB-EC"/>
</dbReference>
<evidence type="ECO:0000313" key="10">
    <source>
        <dbReference type="EMBL" id="RID90663.1"/>
    </source>
</evidence>
<feature type="region of interest" description="Disordered" evidence="8">
    <location>
        <begin position="1"/>
        <end position="116"/>
    </location>
</feature>
<comment type="catalytic activity">
    <reaction evidence="6">
        <text>a (3S)-3-hydroxyacyl-CoA + NAD(+) = a 3-oxoacyl-CoA + NADH + H(+)</text>
        <dbReference type="Rhea" id="RHEA:22432"/>
        <dbReference type="ChEBI" id="CHEBI:15378"/>
        <dbReference type="ChEBI" id="CHEBI:57318"/>
        <dbReference type="ChEBI" id="CHEBI:57540"/>
        <dbReference type="ChEBI" id="CHEBI:57945"/>
        <dbReference type="ChEBI" id="CHEBI:90726"/>
        <dbReference type="EC" id="1.1.1.35"/>
    </reaction>
</comment>
<evidence type="ECO:0000256" key="2">
    <source>
        <dbReference type="ARBA" id="ARBA00012076"/>
    </source>
</evidence>
<keyword evidence="3" id="KW-0413">Isomerase</keyword>
<accession>A0A398BTP3</accession>
<dbReference type="Gene3D" id="3.40.50.720">
    <property type="entry name" value="NAD(P)-binding Rossmann-like Domain"/>
    <property type="match status" value="1"/>
</dbReference>
<dbReference type="PANTHER" id="PTHR23309:SF49">
    <property type="entry name" value="PEROXISOMAL BIFUNCTIONAL ENZYME"/>
    <property type="match status" value="1"/>
</dbReference>
<gene>
    <name evidence="10" type="ORF">D2N39_16755</name>
</gene>
<evidence type="ECO:0000256" key="1">
    <source>
        <dbReference type="ARBA" id="ARBA00008750"/>
    </source>
</evidence>
<dbReference type="InterPro" id="IPR018376">
    <property type="entry name" value="Enoyl-CoA_hyd/isom_CS"/>
</dbReference>
<dbReference type="GO" id="GO:0016853">
    <property type="term" value="F:isomerase activity"/>
    <property type="evidence" value="ECO:0007669"/>
    <property type="project" value="UniProtKB-KW"/>
</dbReference>
<evidence type="ECO:0000256" key="8">
    <source>
        <dbReference type="SAM" id="MobiDB-lite"/>
    </source>
</evidence>
<comment type="similarity">
    <text evidence="1">In the N-terminal section; belongs to the enoyl-CoA hydratase/isomerase family.</text>
</comment>
<name>A0A398BTP3_9RHOB</name>
<dbReference type="InterPro" id="IPR013328">
    <property type="entry name" value="6PGD_dom2"/>
</dbReference>
<organism evidence="10 11">
    <name type="scientific">Gemmobacter lutimaris</name>
    <dbReference type="NCBI Taxonomy" id="2306023"/>
    <lineage>
        <taxon>Bacteria</taxon>
        <taxon>Pseudomonadati</taxon>
        <taxon>Pseudomonadota</taxon>
        <taxon>Alphaproteobacteria</taxon>
        <taxon>Rhodobacterales</taxon>
        <taxon>Paracoccaceae</taxon>
        <taxon>Gemmobacter</taxon>
    </lineage>
</organism>
<evidence type="ECO:0000256" key="7">
    <source>
        <dbReference type="RuleBase" id="RU003707"/>
    </source>
</evidence>
<evidence type="ECO:0000259" key="9">
    <source>
        <dbReference type="Pfam" id="PF02737"/>
    </source>
</evidence>
<evidence type="ECO:0000256" key="6">
    <source>
        <dbReference type="ARBA" id="ARBA00049556"/>
    </source>
</evidence>
<dbReference type="Proteomes" id="UP000266649">
    <property type="component" value="Unassembled WGS sequence"/>
</dbReference>
<evidence type="ECO:0000313" key="11">
    <source>
        <dbReference type="Proteomes" id="UP000266649"/>
    </source>
</evidence>
<dbReference type="Gene3D" id="1.10.1040.10">
    <property type="entry name" value="N-(1-d-carboxylethyl)-l-norvaline Dehydrogenase, domain 2"/>
    <property type="match status" value="1"/>
</dbReference>
<dbReference type="SUPFAM" id="SSF52096">
    <property type="entry name" value="ClpP/crotonase"/>
    <property type="match status" value="1"/>
</dbReference>
<dbReference type="SUPFAM" id="SSF51735">
    <property type="entry name" value="NAD(P)-binding Rossmann-fold domains"/>
    <property type="match status" value="1"/>
</dbReference>
<protein>
    <recommendedName>
        <fullName evidence="2">enoyl-CoA hydratase</fullName>
        <ecNumber evidence="2">4.2.1.17</ecNumber>
    </recommendedName>
</protein>
<dbReference type="CDD" id="cd06558">
    <property type="entry name" value="crotonase-like"/>
    <property type="match status" value="1"/>
</dbReference>
<comment type="similarity">
    <text evidence="7">Belongs to the enoyl-CoA hydratase/isomerase family.</text>
</comment>
<dbReference type="InterPro" id="IPR008927">
    <property type="entry name" value="6-PGluconate_DH-like_C_sf"/>
</dbReference>
<keyword evidence="4" id="KW-0456">Lyase</keyword>
<dbReference type="Gene3D" id="3.90.226.10">
    <property type="entry name" value="2-enoyl-CoA Hydratase, Chain A, domain 1"/>
    <property type="match status" value="1"/>
</dbReference>
<comment type="caution">
    <text evidence="10">The sequence shown here is derived from an EMBL/GenBank/DDBJ whole genome shotgun (WGS) entry which is preliminary data.</text>
</comment>
<dbReference type="GO" id="GO:0004300">
    <property type="term" value="F:enoyl-CoA hydratase activity"/>
    <property type="evidence" value="ECO:0007669"/>
    <property type="project" value="UniProtKB-EC"/>
</dbReference>
<feature type="compositionally biased region" description="Basic and acidic residues" evidence="8">
    <location>
        <begin position="56"/>
        <end position="76"/>
    </location>
</feature>
<evidence type="ECO:0000256" key="3">
    <source>
        <dbReference type="ARBA" id="ARBA00023235"/>
    </source>
</evidence>
<dbReference type="PROSITE" id="PS00166">
    <property type="entry name" value="ENOYL_COA_HYDRATASE"/>
    <property type="match status" value="1"/>
</dbReference>
<dbReference type="AlphaFoldDB" id="A0A398BTP3"/>
<dbReference type="InterPro" id="IPR006176">
    <property type="entry name" value="3-OHacyl-CoA_DH_NAD-bd"/>
</dbReference>
<dbReference type="EMBL" id="QXXQ01000011">
    <property type="protein sequence ID" value="RID90663.1"/>
    <property type="molecule type" value="Genomic_DNA"/>
</dbReference>
<dbReference type="GO" id="GO:0070403">
    <property type="term" value="F:NAD+ binding"/>
    <property type="evidence" value="ECO:0007669"/>
    <property type="project" value="InterPro"/>
</dbReference>
<dbReference type="Pfam" id="PF00378">
    <property type="entry name" value="ECH_1"/>
    <property type="match status" value="1"/>
</dbReference>
<dbReference type="Pfam" id="PF02737">
    <property type="entry name" value="3HCDH_N"/>
    <property type="match status" value="1"/>
</dbReference>
<keyword evidence="5" id="KW-0511">Multifunctional enzyme</keyword>
<feature type="compositionally biased region" description="Low complexity" evidence="8">
    <location>
        <begin position="25"/>
        <end position="36"/>
    </location>
</feature>
<evidence type="ECO:0000256" key="5">
    <source>
        <dbReference type="ARBA" id="ARBA00023268"/>
    </source>
</evidence>
<evidence type="ECO:0000256" key="4">
    <source>
        <dbReference type="ARBA" id="ARBA00023239"/>
    </source>
</evidence>
<sequence>MLCRSRRSAANAPCDDGGESDDRQAAGTRRAAGADGSLCRNAGPDRGIARGNDAACPDHTENGRRTGGRGCRDRGRFRQYAGLTPQSRRERAGDPSPKTAAKAWSDSKTGRGGIANRPVWRLTAPMCKGAGMAENGHPVRLEHRDTVAVLVLDSAPVNALGKGLRAAILAALTKAEADPAITAIVIRAEGRSFPVGADISEFGQPPADPALPDLCDRIEACTKPVVAAIHGTALGGGLELALAAHARVALASARVGFPEVTLGILPGAGGTQRLPRLIGAEHALRLMLGGKPVQAAEALALGLLDEVVEDGLEAAALRRAQAMAGQPFLRSSDRTDGLRDGIAFHRAIASARTKVERGRLPAPARIVDCVEAAQLLPFDMGQAFERAAFDDLVGTPEAQALRHAFFAERGAQRLPVGTVSPPAPRRIGIFGARTADLALPALMAGLEVVLVDPNRPRLVEALERIATAQERQVTEGHMQPAARDAQWARLTPALGAAALEGCELVLLGEAGFLAEAVEATMPGTTLALIGRADLAADAARMADILGFRPAGGRLIEVVAGPQTSGAAQARAIALARRLGMEALRCAAPGGIGARVMAKGRAAVAYLIAQGETPAALAGALLDYGLKSLVPDAPEQPAAAVVPRLSGRVLGAMANEGARLLGEGLVARPSDVDFALMAGNGFARWQGGPMFWADRRGPILLRHDLQGWAEERPDLWSPAPLIEDLGARGGHFADLNR</sequence>
<dbReference type="InterPro" id="IPR001753">
    <property type="entry name" value="Enoyl-CoA_hydra/iso"/>
</dbReference>